<organism evidence="4 5">
    <name type="scientific">Pseudoflavonifractor hominis</name>
    <dbReference type="NCBI Taxonomy" id="2763059"/>
    <lineage>
        <taxon>Bacteria</taxon>
        <taxon>Bacillati</taxon>
        <taxon>Bacillota</taxon>
        <taxon>Clostridia</taxon>
        <taxon>Eubacteriales</taxon>
        <taxon>Oscillospiraceae</taxon>
        <taxon>Pseudoflavonifractor</taxon>
    </lineage>
</organism>
<dbReference type="RefSeq" id="WP_101693020.1">
    <property type="nucleotide sequence ID" value="NZ_JACOPR010000010.1"/>
</dbReference>
<dbReference type="InterPro" id="IPR029039">
    <property type="entry name" value="Flavoprotein-like_sf"/>
</dbReference>
<protein>
    <submittedName>
        <fullName evidence="4">Flavodoxin family protein</fullName>
    </submittedName>
</protein>
<evidence type="ECO:0000313" key="4">
    <source>
        <dbReference type="EMBL" id="MBC5731832.1"/>
    </source>
</evidence>
<name>A0ABR7HWD4_9FIRM</name>
<proteinExistence type="predicted"/>
<dbReference type="PANTHER" id="PTHR43278:SF3">
    <property type="entry name" value="IRON-SULFUR FLAVOPROTEIN MJ0731"/>
    <property type="match status" value="1"/>
</dbReference>
<evidence type="ECO:0000256" key="1">
    <source>
        <dbReference type="ARBA" id="ARBA00022630"/>
    </source>
</evidence>
<keyword evidence="1" id="KW-0285">Flavoprotein</keyword>
<gene>
    <name evidence="4" type="ORF">H8S34_13490</name>
</gene>
<dbReference type="PANTHER" id="PTHR43278">
    <property type="entry name" value="NAD(P)H-DEPENDENT FMN-CONTAINING OXIDOREDUCTASE YWQN-RELATED"/>
    <property type="match status" value="1"/>
</dbReference>
<evidence type="ECO:0000313" key="5">
    <source>
        <dbReference type="Proteomes" id="UP000660021"/>
    </source>
</evidence>
<dbReference type="Proteomes" id="UP000660021">
    <property type="component" value="Unassembled WGS sequence"/>
</dbReference>
<dbReference type="Gene3D" id="3.40.50.360">
    <property type="match status" value="1"/>
</dbReference>
<evidence type="ECO:0000259" key="3">
    <source>
        <dbReference type="Pfam" id="PF03358"/>
    </source>
</evidence>
<keyword evidence="2" id="KW-0288">FMN</keyword>
<dbReference type="InterPro" id="IPR051796">
    <property type="entry name" value="ISF_SsuE-like"/>
</dbReference>
<dbReference type="InterPro" id="IPR005025">
    <property type="entry name" value="FMN_Rdtase-like_dom"/>
</dbReference>
<evidence type="ECO:0000256" key="2">
    <source>
        <dbReference type="ARBA" id="ARBA00022643"/>
    </source>
</evidence>
<dbReference type="Pfam" id="PF03358">
    <property type="entry name" value="FMN_red"/>
    <property type="match status" value="1"/>
</dbReference>
<dbReference type="SUPFAM" id="SSF52218">
    <property type="entry name" value="Flavoproteins"/>
    <property type="match status" value="1"/>
</dbReference>
<reference evidence="4 5" key="1">
    <citation type="submission" date="2020-08" db="EMBL/GenBank/DDBJ databases">
        <title>Genome public.</title>
        <authorList>
            <person name="Liu C."/>
            <person name="Sun Q."/>
        </authorList>
    </citation>
    <scope>NUCLEOTIDE SEQUENCE [LARGE SCALE GENOMIC DNA]</scope>
    <source>
        <strain evidence="4 5">New-38</strain>
    </source>
</reference>
<sequence>MVKILGICGSPRKKSAYTALKAALEAAEATGDVEVELVELRGRKLNFCIHCNQCTKQGVTYCPVYKDDGMTELYEKFYNADGYIIATPVYEMNITAQLATFFNRFRPTWTILKDNPDFFARKVGGAIAVGGTRNGGQEMAINGILGFYHTQGITVCNGGVCVYAGASLWNPGDGSGTMDDPEGLEKAQGIGRKVAMLTKLLAPAKE</sequence>
<keyword evidence="5" id="KW-1185">Reference proteome</keyword>
<dbReference type="EMBL" id="JACOPR010000010">
    <property type="protein sequence ID" value="MBC5731832.1"/>
    <property type="molecule type" value="Genomic_DNA"/>
</dbReference>
<accession>A0ABR7HWD4</accession>
<feature type="domain" description="NADPH-dependent FMN reductase-like" evidence="3">
    <location>
        <begin position="2"/>
        <end position="155"/>
    </location>
</feature>
<comment type="caution">
    <text evidence="4">The sequence shown here is derived from an EMBL/GenBank/DDBJ whole genome shotgun (WGS) entry which is preliminary data.</text>
</comment>